<organism evidence="1 2">
    <name type="scientific">Helicobacter pylori NY40</name>
    <dbReference type="NCBI Taxonomy" id="1426844"/>
    <lineage>
        <taxon>Bacteria</taxon>
        <taxon>Pseudomonadati</taxon>
        <taxon>Campylobacterota</taxon>
        <taxon>Epsilonproteobacteria</taxon>
        <taxon>Campylobacterales</taxon>
        <taxon>Helicobacteraceae</taxon>
        <taxon>Helicobacter</taxon>
    </lineage>
</organism>
<protein>
    <submittedName>
        <fullName evidence="1">Uncharacterized protein</fullName>
    </submittedName>
</protein>
<sequence length="112" mass="13585">MKIMHQVKDFLDFCKQTIRKNSNEAFQKTKRALFKEKSQKIREQAVKIVEKRLAKEGMQLSDFNEEELKIMFEAEEKRLLEQIHAKELKEKQEKTTKHFKEVWEKGDNEQEK</sequence>
<evidence type="ECO:0000313" key="2">
    <source>
        <dbReference type="Proteomes" id="UP000031662"/>
    </source>
</evidence>
<gene>
    <name evidence="1" type="ORF">NY40_0970</name>
</gene>
<evidence type="ECO:0000313" key="1">
    <source>
        <dbReference type="EMBL" id="BAO97979.1"/>
    </source>
</evidence>
<dbReference type="HOGENOM" id="CLU_2142412_0_0_7"/>
<dbReference type="Proteomes" id="UP000031662">
    <property type="component" value="Chromosome"/>
</dbReference>
<reference evidence="1 2" key="1">
    <citation type="submission" date="2013-11" db="EMBL/GenBank/DDBJ databases">
        <title>Estimation of Helicobacter pylori bacteriophage ecology using H. pylori isolates.</title>
        <authorList>
            <person name="Uchiyama J."/>
            <person name="Takemura-Uchiyama I."/>
            <person name="Ujihara T."/>
            <person name="Matsuzaki S."/>
        </authorList>
    </citation>
    <scope>NUCLEOTIDE SEQUENCE [LARGE SCALE GENOMIC DNA]</scope>
    <source>
        <strain evidence="1 2">NY40</strain>
    </source>
</reference>
<dbReference type="AlphaFoldDB" id="A0A060PR08"/>
<accession>A0A060PR08</accession>
<dbReference type="RefSeq" id="WP_021176524.1">
    <property type="nucleotide sequence ID" value="NZ_AP014523.1"/>
</dbReference>
<proteinExistence type="predicted"/>
<name>A0A060PR08_HELPX</name>
<dbReference type="EMBL" id="AP014523">
    <property type="protein sequence ID" value="BAO97979.1"/>
    <property type="molecule type" value="Genomic_DNA"/>
</dbReference>